<accession>A0A550CPP2</accession>
<protein>
    <recommendedName>
        <fullName evidence="3">F-box domain-containing protein</fullName>
    </recommendedName>
</protein>
<dbReference type="OrthoDB" id="10363921at2759"/>
<comment type="caution">
    <text evidence="1">The sequence shown here is derived from an EMBL/GenBank/DDBJ whole genome shotgun (WGS) entry which is preliminary data.</text>
</comment>
<dbReference type="Proteomes" id="UP000320762">
    <property type="component" value="Unassembled WGS sequence"/>
</dbReference>
<dbReference type="AlphaFoldDB" id="A0A550CPP2"/>
<dbReference type="EMBL" id="VDMD01000003">
    <property type="protein sequence ID" value="TRM66765.1"/>
    <property type="molecule type" value="Genomic_DNA"/>
</dbReference>
<feature type="non-terminal residue" evidence="1">
    <location>
        <position position="1"/>
    </location>
</feature>
<evidence type="ECO:0000313" key="1">
    <source>
        <dbReference type="EMBL" id="TRM66765.1"/>
    </source>
</evidence>
<evidence type="ECO:0008006" key="3">
    <source>
        <dbReference type="Google" id="ProtNLM"/>
    </source>
</evidence>
<evidence type="ECO:0000313" key="2">
    <source>
        <dbReference type="Proteomes" id="UP000320762"/>
    </source>
</evidence>
<sequence>QLLTRCSPCDLTVLRRVCRLLRVFLDNRQEIWEAARDSVAKLDQPGAPHGRVVDESQWAKYVFTGPVSLLKNGSDFTKSNWTEIYEKRWLQIYKKNLRAIDCFVSWECPDIGQDERISRVRFFLRLPACIILFETFCRDLKVIDYHSFVVVHDAIMHQTKLVETGDMTQFPPGYLISSSDKIVCPLCPKKWEDICRLSSPATPIRQLPKSKR</sequence>
<organism evidence="1 2">
    <name type="scientific">Schizophyllum amplum</name>
    <dbReference type="NCBI Taxonomy" id="97359"/>
    <lineage>
        <taxon>Eukaryota</taxon>
        <taxon>Fungi</taxon>
        <taxon>Dikarya</taxon>
        <taxon>Basidiomycota</taxon>
        <taxon>Agaricomycotina</taxon>
        <taxon>Agaricomycetes</taxon>
        <taxon>Agaricomycetidae</taxon>
        <taxon>Agaricales</taxon>
        <taxon>Schizophyllaceae</taxon>
        <taxon>Schizophyllum</taxon>
    </lineage>
</organism>
<name>A0A550CPP2_9AGAR</name>
<keyword evidence="2" id="KW-1185">Reference proteome</keyword>
<gene>
    <name evidence="1" type="ORF">BD626DRAFT_396162</name>
</gene>
<reference evidence="1 2" key="1">
    <citation type="journal article" date="2019" name="New Phytol.">
        <title>Comparative genomics reveals unique wood-decay strategies and fruiting body development in the Schizophyllaceae.</title>
        <authorList>
            <person name="Almasi E."/>
            <person name="Sahu N."/>
            <person name="Krizsan K."/>
            <person name="Balint B."/>
            <person name="Kovacs G.M."/>
            <person name="Kiss B."/>
            <person name="Cseklye J."/>
            <person name="Drula E."/>
            <person name="Henrissat B."/>
            <person name="Nagy I."/>
            <person name="Chovatia M."/>
            <person name="Adam C."/>
            <person name="LaButti K."/>
            <person name="Lipzen A."/>
            <person name="Riley R."/>
            <person name="Grigoriev I.V."/>
            <person name="Nagy L.G."/>
        </authorList>
    </citation>
    <scope>NUCLEOTIDE SEQUENCE [LARGE SCALE GENOMIC DNA]</scope>
    <source>
        <strain evidence="1 2">NL-1724</strain>
    </source>
</reference>
<proteinExistence type="predicted"/>